<sequence>MKRVGWTESEIQLLIKITNEYRSRNRQINWEAVSKRIHNRTASQCKSYYANVLKKTLDVEIRQNHMWNRVEILALWTFGVLYNRDYELIQKKFMPKFTVKQIASQFAQIARKQQEIHQHFLKAISDPKYLRTLSENEFKMEWYIVQVGWKRMKMIEVRIFQRSNEDVPDTQYPVDIAELPAIKAFFQDIHPNQLVEVYKPEEVRRGYDIEPFYYPEYRPVKKFLAQPVGGLPVGNFTTARQPQY</sequence>
<dbReference type="CDD" id="cd00167">
    <property type="entry name" value="SANT"/>
    <property type="match status" value="1"/>
</dbReference>
<protein>
    <submittedName>
        <fullName evidence="3">Uncharacterized protein</fullName>
    </submittedName>
</protein>
<dbReference type="InterPro" id="IPR001005">
    <property type="entry name" value="SANT/Myb"/>
</dbReference>
<dbReference type="SMART" id="SM00717">
    <property type="entry name" value="SANT"/>
    <property type="match status" value="1"/>
</dbReference>
<dbReference type="AlphaFoldDB" id="A0AA86PWA5"/>
<dbReference type="InterPro" id="IPR017930">
    <property type="entry name" value="Myb_dom"/>
</dbReference>
<evidence type="ECO:0000313" key="5">
    <source>
        <dbReference type="Proteomes" id="UP001642409"/>
    </source>
</evidence>
<evidence type="ECO:0000259" key="2">
    <source>
        <dbReference type="PROSITE" id="PS51294"/>
    </source>
</evidence>
<dbReference type="Pfam" id="PF00249">
    <property type="entry name" value="Myb_DNA-binding"/>
    <property type="match status" value="1"/>
</dbReference>
<organism evidence="3">
    <name type="scientific">Hexamita inflata</name>
    <dbReference type="NCBI Taxonomy" id="28002"/>
    <lineage>
        <taxon>Eukaryota</taxon>
        <taxon>Metamonada</taxon>
        <taxon>Diplomonadida</taxon>
        <taxon>Hexamitidae</taxon>
        <taxon>Hexamitinae</taxon>
        <taxon>Hexamita</taxon>
    </lineage>
</organism>
<reference evidence="3" key="1">
    <citation type="submission" date="2023-06" db="EMBL/GenBank/DDBJ databases">
        <authorList>
            <person name="Kurt Z."/>
        </authorList>
    </citation>
    <scope>NUCLEOTIDE SEQUENCE</scope>
</reference>
<proteinExistence type="predicted"/>
<dbReference type="EMBL" id="CAXDID020000145">
    <property type="protein sequence ID" value="CAL6040320.1"/>
    <property type="molecule type" value="Genomic_DNA"/>
</dbReference>
<feature type="domain" description="Myb-like" evidence="1">
    <location>
        <begin position="1"/>
        <end position="53"/>
    </location>
</feature>
<dbReference type="EMBL" id="CATOUU010000776">
    <property type="protein sequence ID" value="CAI9947444.1"/>
    <property type="molecule type" value="Genomic_DNA"/>
</dbReference>
<comment type="caution">
    <text evidence="3">The sequence shown here is derived from an EMBL/GenBank/DDBJ whole genome shotgun (WGS) entry which is preliminary data.</text>
</comment>
<name>A0AA86PWA5_9EUKA</name>
<evidence type="ECO:0000259" key="1">
    <source>
        <dbReference type="PROSITE" id="PS50090"/>
    </source>
</evidence>
<dbReference type="InterPro" id="IPR009057">
    <property type="entry name" value="Homeodomain-like_sf"/>
</dbReference>
<dbReference type="Gene3D" id="1.10.10.60">
    <property type="entry name" value="Homeodomain-like"/>
    <property type="match status" value="1"/>
</dbReference>
<dbReference type="Proteomes" id="UP001642409">
    <property type="component" value="Unassembled WGS sequence"/>
</dbReference>
<evidence type="ECO:0000313" key="3">
    <source>
        <dbReference type="EMBL" id="CAI9947444.1"/>
    </source>
</evidence>
<dbReference type="PROSITE" id="PS51294">
    <property type="entry name" value="HTH_MYB"/>
    <property type="match status" value="1"/>
</dbReference>
<accession>A0AA86PWA5</accession>
<dbReference type="PROSITE" id="PS50090">
    <property type="entry name" value="MYB_LIKE"/>
    <property type="match status" value="1"/>
</dbReference>
<keyword evidence="5" id="KW-1185">Reference proteome</keyword>
<reference evidence="4 5" key="2">
    <citation type="submission" date="2024-07" db="EMBL/GenBank/DDBJ databases">
        <authorList>
            <person name="Akdeniz Z."/>
        </authorList>
    </citation>
    <scope>NUCLEOTIDE SEQUENCE [LARGE SCALE GENOMIC DNA]</scope>
</reference>
<feature type="domain" description="HTH myb-type" evidence="2">
    <location>
        <begin position="1"/>
        <end position="57"/>
    </location>
</feature>
<dbReference type="SUPFAM" id="SSF46689">
    <property type="entry name" value="Homeodomain-like"/>
    <property type="match status" value="1"/>
</dbReference>
<gene>
    <name evidence="3" type="ORF">HINF_LOCUS35089</name>
    <name evidence="4" type="ORF">HINF_LOCUS38277</name>
</gene>
<evidence type="ECO:0000313" key="4">
    <source>
        <dbReference type="EMBL" id="CAL6040320.1"/>
    </source>
</evidence>